<evidence type="ECO:0000313" key="4">
    <source>
        <dbReference type="Proteomes" id="UP000006036"/>
    </source>
</evidence>
<accession>A0AAI8MN39</accession>
<dbReference type="AlphaFoldDB" id="A0AAI8MN39"/>
<evidence type="ECO:0000313" key="3">
    <source>
        <dbReference type="Proteomes" id="UP000005755"/>
    </source>
</evidence>
<protein>
    <recommendedName>
        <fullName evidence="5">Barstar (barnase inhibitor) domain-containing protein</fullName>
    </recommendedName>
</protein>
<keyword evidence="3" id="KW-1185">Reference proteome</keyword>
<dbReference type="EMBL" id="AP012492">
    <property type="protein sequence ID" value="BAM32750.1"/>
    <property type="molecule type" value="Genomic_DNA"/>
</dbReference>
<dbReference type="KEGG" id="hcb:HCBAA847_1520"/>
<reference evidence="2" key="1">
    <citation type="submission" date="2008-08" db="EMBL/GenBank/DDBJ databases">
        <title>Annotation of Helicobacter cinaedi strain CCUG 18818.</title>
        <authorList>
            <consortium name="The Broad Institute Genome Sequencing Platform"/>
            <person name="Fox J.G."/>
            <person name="Shen Z."/>
            <person name="Charoenlap N."/>
            <person name="Schauer D.B."/>
            <person name="Ward D."/>
            <person name="Mehta T."/>
            <person name="Young S."/>
            <person name="Jaffe D."/>
            <person name="Gnerre S."/>
            <person name="Berlin A."/>
            <person name="Heiman D."/>
            <person name="Hepburn T."/>
            <person name="Shea T."/>
            <person name="Sykes S."/>
            <person name="Alvarado L."/>
            <person name="Kodira C."/>
            <person name="Borodovsky M."/>
            <person name="Lander E."/>
            <person name="Galagan J."/>
            <person name="Nusbaum C."/>
            <person name="Birren B."/>
        </authorList>
    </citation>
    <scope>NUCLEOTIDE SEQUENCE</scope>
    <source>
        <strain evidence="2">CCUG 18818</strain>
    </source>
</reference>
<dbReference type="Proteomes" id="UP000006036">
    <property type="component" value="Chromosome 1"/>
</dbReference>
<evidence type="ECO:0000313" key="2">
    <source>
        <dbReference type="EMBL" id="EFR47751.1"/>
    </source>
</evidence>
<dbReference type="EMBL" id="DS990404">
    <property type="protein sequence ID" value="EFR47751.1"/>
    <property type="molecule type" value="Genomic_DNA"/>
</dbReference>
<organism evidence="1 4">
    <name type="scientific">Helicobacter cinaedi CCUG 18818 = ATCC BAA-847</name>
    <dbReference type="NCBI Taxonomy" id="537971"/>
    <lineage>
        <taxon>Bacteria</taxon>
        <taxon>Pseudomonadati</taxon>
        <taxon>Campylobacterota</taxon>
        <taxon>Epsilonproteobacteria</taxon>
        <taxon>Campylobacterales</taxon>
        <taxon>Helicobacteraceae</taxon>
        <taxon>Helicobacter</taxon>
    </lineage>
</organism>
<reference evidence="1" key="3">
    <citation type="submission" date="2012-07" db="EMBL/GenBank/DDBJ databases">
        <authorList>
            <person name="Akiyama T."/>
            <person name="Takeshita N."/>
            <person name="Ohmagari N."/>
            <person name="Kirikae T."/>
        </authorList>
    </citation>
    <scope>NUCLEOTIDE SEQUENCE</scope>
    <source>
        <strain evidence="1">ATCC BAA-847</strain>
    </source>
</reference>
<sequence length="146" mass="17288">MLYTMKDKKDNKVYTLKSMDEVMLKDDKDLFVVKLDGSKLHTYDEFEKAAKKAFQTPTDESMHWLNVPGNPWVCWMEYLDWLLDAGFNSFALIVENWSKALDRDIKKKEEWLLDDFKFTCDFWGYEIVESSLGNVEPKDFNIYLVG</sequence>
<gene>
    <name evidence="1" type="ORF">HCBAA847_1520</name>
    <name evidence="2" type="ORF">HCCG_02300</name>
</gene>
<evidence type="ECO:0008006" key="5">
    <source>
        <dbReference type="Google" id="ProtNLM"/>
    </source>
</evidence>
<evidence type="ECO:0000313" key="1">
    <source>
        <dbReference type="EMBL" id="BAM32750.1"/>
    </source>
</evidence>
<dbReference type="RefSeq" id="WP_002957651.1">
    <property type="nucleotide sequence ID" value="NZ_DS990404.1"/>
</dbReference>
<proteinExistence type="predicted"/>
<name>A0AAI8MN39_9HELI</name>
<reference evidence="1 4" key="2">
    <citation type="journal article" date="2012" name="J. Bacteriol.">
        <title>Complete Genome Sequence of Helicobacter cinaedi Type Strain ATCC BAA-847.</title>
        <authorList>
            <person name="Miyoshi-Akiyama T."/>
            <person name="Takeshita N."/>
            <person name="Ohmagari N."/>
            <person name="Kirikae T."/>
        </authorList>
    </citation>
    <scope>NUCLEOTIDE SEQUENCE [LARGE SCALE GENOMIC DNA]</scope>
    <source>
        <strain evidence="1 4">ATCC BAA-847</strain>
    </source>
</reference>
<reference evidence="3" key="4">
    <citation type="journal article" date="2014" name="Genome Announc.">
        <title>Draft genome sequences of six enterohepatic helicobacter species isolated from humans and one from rhesus macaques.</title>
        <authorList>
            <person name="Shen Z."/>
            <person name="Sheh A."/>
            <person name="Young S.K."/>
            <person name="Abouelliel A."/>
            <person name="Ward D.V."/>
            <person name="Earl A.M."/>
            <person name="Fox J.G."/>
        </authorList>
    </citation>
    <scope>NUCLEOTIDE SEQUENCE [LARGE SCALE GENOMIC DNA]</scope>
    <source>
        <strain evidence="3">CCUG 18818</strain>
    </source>
</reference>
<dbReference type="Proteomes" id="UP000005755">
    <property type="component" value="Unassembled WGS sequence"/>
</dbReference>